<evidence type="ECO:0000313" key="2">
    <source>
        <dbReference type="EMBL" id="QGR22120.1"/>
    </source>
</evidence>
<sequence>MQCRWLAISVKTFDSEEKPFIKEAGKLVITKPIPSMPIYFWEMKTISGIRRVTLAYSLMYGGTEIG</sequence>
<dbReference type="AlphaFoldDB" id="A0A650CWA8"/>
<reference evidence="1 4" key="1">
    <citation type="submission" date="2019-10" db="EMBL/GenBank/DDBJ databases">
        <title>Comparative genomics of sulfur disproportionating microorganisms.</title>
        <authorList>
            <person name="Ward L.M."/>
            <person name="Bertran E."/>
            <person name="Johnston D."/>
        </authorList>
    </citation>
    <scope>NUCLEOTIDE SEQUENCE [LARGE SCALE GENOMIC DNA]</scope>
    <source>
        <strain evidence="1 4">DSM 3772</strain>
    </source>
</reference>
<gene>
    <name evidence="2" type="ORF">D1866_09110</name>
    <name evidence="1" type="ORF">GFB69_00550</name>
</gene>
<evidence type="ECO:0000313" key="4">
    <source>
        <dbReference type="Proteomes" id="UP000474054"/>
    </source>
</evidence>
<proteinExistence type="predicted"/>
<keyword evidence="3" id="KW-1185">Reference proteome</keyword>
<dbReference type="RefSeq" id="WP_152939237.1">
    <property type="nucleotide sequence ID" value="NZ_CP045482.1"/>
</dbReference>
<protein>
    <submittedName>
        <fullName evidence="2">Uncharacterized protein</fullName>
    </submittedName>
</protein>
<evidence type="ECO:0000313" key="1">
    <source>
        <dbReference type="EMBL" id="MQL54293.1"/>
    </source>
</evidence>
<name>A0A650CWA8_ACIAM</name>
<evidence type="ECO:0000313" key="3">
    <source>
        <dbReference type="Proteomes" id="UP000426328"/>
    </source>
</evidence>
<dbReference type="EMBL" id="CP045482">
    <property type="protein sequence ID" value="QGR22120.1"/>
    <property type="molecule type" value="Genomic_DNA"/>
</dbReference>
<dbReference type="EMBL" id="WHYS01000001">
    <property type="protein sequence ID" value="MQL54293.1"/>
    <property type="molecule type" value="Genomic_DNA"/>
</dbReference>
<accession>A0A650CWA8</accession>
<dbReference type="KEGG" id="aamb:D1866_09110"/>
<dbReference type="Proteomes" id="UP000474054">
    <property type="component" value="Unassembled WGS sequence"/>
</dbReference>
<reference evidence="2 3" key="2">
    <citation type="submission" date="2019-10" db="EMBL/GenBank/DDBJ databases">
        <title>Genome Sequences from Six Type Strain Members of the Archaeal Family Sulfolobaceae: Acidianus ambivalens, Acidianus infernus, Metallosphaera prunae, Stygiolobus azoricus, Sulfolobus metallicus, and Sulfurisphaera ohwakuensis.</title>
        <authorList>
            <person name="Counts J.A."/>
            <person name="Kelly R.M."/>
        </authorList>
    </citation>
    <scope>NUCLEOTIDE SEQUENCE [LARGE SCALE GENOMIC DNA]</scope>
    <source>
        <strain evidence="2 3">LEI 10</strain>
    </source>
</reference>
<dbReference type="Proteomes" id="UP000426328">
    <property type="component" value="Chromosome"/>
</dbReference>
<organism evidence="2 3">
    <name type="scientific">Acidianus ambivalens</name>
    <name type="common">Desulfurolobus ambivalens</name>
    <dbReference type="NCBI Taxonomy" id="2283"/>
    <lineage>
        <taxon>Archaea</taxon>
        <taxon>Thermoproteota</taxon>
        <taxon>Thermoprotei</taxon>
        <taxon>Sulfolobales</taxon>
        <taxon>Sulfolobaceae</taxon>
        <taxon>Acidianus</taxon>
    </lineage>
</organism>
<dbReference type="GeneID" id="42779887"/>